<feature type="compositionally biased region" description="Low complexity" evidence="1">
    <location>
        <begin position="59"/>
        <end position="77"/>
    </location>
</feature>
<evidence type="ECO:0000256" key="1">
    <source>
        <dbReference type="SAM" id="MobiDB-lite"/>
    </source>
</evidence>
<sequence length="228" mass="24368">MTTLMLLMMMLTATTVMLTTTPPPPTPHTTTAAGWHKPTRTDRTARMLAPLTAPRTADPTRTGRPATDTTPRTAPDQPTRRPDPTTADPATASTTYFAIDGLPHGRTHRERADWRHAALRAATAAAATQNWPFGYDGPVTVTATVYDDTATALPAGARPWPLPAAATEITIMLTEAWNSYPRRGILASDTGIARLEITREPADDIATAGIAIAVLQAPAGNDDEQPTR</sequence>
<name>A0A8S5RS85_9CAUD</name>
<accession>A0A8S5RS85</accession>
<organism evidence="2">
    <name type="scientific">Siphoviridae sp. ctZF426</name>
    <dbReference type="NCBI Taxonomy" id="2827580"/>
    <lineage>
        <taxon>Viruses</taxon>
        <taxon>Duplodnaviria</taxon>
        <taxon>Heunggongvirae</taxon>
        <taxon>Uroviricota</taxon>
        <taxon>Caudoviricetes</taxon>
    </lineage>
</organism>
<dbReference type="EMBL" id="BK057799">
    <property type="protein sequence ID" value="DAE92368.1"/>
    <property type="molecule type" value="Genomic_DNA"/>
</dbReference>
<evidence type="ECO:0000313" key="2">
    <source>
        <dbReference type="EMBL" id="DAE92368.1"/>
    </source>
</evidence>
<proteinExistence type="predicted"/>
<reference evidence="2" key="1">
    <citation type="journal article" date="2021" name="Proc. Natl. Acad. Sci. U.S.A.">
        <title>A Catalog of Tens of Thousands of Viruses from Human Metagenomes Reveals Hidden Associations with Chronic Diseases.</title>
        <authorList>
            <person name="Tisza M.J."/>
            <person name="Buck C.B."/>
        </authorList>
    </citation>
    <scope>NUCLEOTIDE SEQUENCE</scope>
    <source>
        <strain evidence="2">CtZF426</strain>
    </source>
</reference>
<feature type="region of interest" description="Disordered" evidence="1">
    <location>
        <begin position="19"/>
        <end position="92"/>
    </location>
</feature>
<protein>
    <submittedName>
        <fullName evidence="2">Uncharacterized protein</fullName>
    </submittedName>
</protein>